<comment type="caution">
    <text evidence="2">The sequence shown here is derived from an EMBL/GenBank/DDBJ whole genome shotgun (WGS) entry which is preliminary data.</text>
</comment>
<proteinExistence type="predicted"/>
<evidence type="ECO:0000313" key="3">
    <source>
        <dbReference type="Proteomes" id="UP000824782"/>
    </source>
</evidence>
<dbReference type="EMBL" id="WNYA01000001">
    <property type="protein sequence ID" value="KAG8598658.1"/>
    <property type="molecule type" value="Genomic_DNA"/>
</dbReference>
<evidence type="ECO:0000256" key="1">
    <source>
        <dbReference type="SAM" id="MobiDB-lite"/>
    </source>
</evidence>
<feature type="region of interest" description="Disordered" evidence="1">
    <location>
        <begin position="63"/>
        <end position="82"/>
    </location>
</feature>
<organism evidence="2 3">
    <name type="scientific">Engystomops pustulosus</name>
    <name type="common">Tungara frog</name>
    <name type="synonym">Physalaemus pustulosus</name>
    <dbReference type="NCBI Taxonomy" id="76066"/>
    <lineage>
        <taxon>Eukaryota</taxon>
        <taxon>Metazoa</taxon>
        <taxon>Chordata</taxon>
        <taxon>Craniata</taxon>
        <taxon>Vertebrata</taxon>
        <taxon>Euteleostomi</taxon>
        <taxon>Amphibia</taxon>
        <taxon>Batrachia</taxon>
        <taxon>Anura</taxon>
        <taxon>Neobatrachia</taxon>
        <taxon>Hyloidea</taxon>
        <taxon>Leptodactylidae</taxon>
        <taxon>Leiuperinae</taxon>
        <taxon>Engystomops</taxon>
    </lineage>
</organism>
<sequence>MVIYESTIFVGGKLDIRKARVSLNTLSNWFWSLFTVCNHSSQICPSGSKNLEFGHMGKCFHRGSSTQSFSKTYPTHRLSEPP</sequence>
<gene>
    <name evidence="2" type="ORF">GDO81_002692</name>
</gene>
<keyword evidence="3" id="KW-1185">Reference proteome</keyword>
<dbReference type="AlphaFoldDB" id="A0AAV7DRE0"/>
<feature type="compositionally biased region" description="Polar residues" evidence="1">
    <location>
        <begin position="63"/>
        <end position="73"/>
    </location>
</feature>
<name>A0AAV7DRE0_ENGPU</name>
<evidence type="ECO:0000313" key="2">
    <source>
        <dbReference type="EMBL" id="KAG8598658.1"/>
    </source>
</evidence>
<dbReference type="Proteomes" id="UP000824782">
    <property type="component" value="Unassembled WGS sequence"/>
</dbReference>
<protein>
    <submittedName>
        <fullName evidence="2">Uncharacterized protein</fullName>
    </submittedName>
</protein>
<reference evidence="2" key="1">
    <citation type="thesis" date="2020" institute="ProQuest LLC" country="789 East Eisenhower Parkway, Ann Arbor, MI, USA">
        <title>Comparative Genomics and Chromosome Evolution.</title>
        <authorList>
            <person name="Mudd A.B."/>
        </authorList>
    </citation>
    <scope>NUCLEOTIDE SEQUENCE</scope>
    <source>
        <strain evidence="2">237g6f4</strain>
        <tissue evidence="2">Blood</tissue>
    </source>
</reference>
<accession>A0AAV7DRE0</accession>